<evidence type="ECO:0000313" key="2">
    <source>
        <dbReference type="EMBL" id="TXC05855.1"/>
    </source>
</evidence>
<keyword evidence="1" id="KW-0812">Transmembrane</keyword>
<feature type="transmembrane region" description="Helical" evidence="1">
    <location>
        <begin position="40"/>
        <end position="59"/>
    </location>
</feature>
<accession>A0A5C6T4G5</accession>
<evidence type="ECO:0000256" key="1">
    <source>
        <dbReference type="SAM" id="Phobius"/>
    </source>
</evidence>
<dbReference type="Proteomes" id="UP000321331">
    <property type="component" value="Unassembled WGS sequence"/>
</dbReference>
<protein>
    <submittedName>
        <fullName evidence="2">Uncharacterized protein</fullName>
    </submittedName>
</protein>
<dbReference type="EMBL" id="VMNF01000006">
    <property type="protein sequence ID" value="TXC05855.1"/>
    <property type="molecule type" value="Genomic_DNA"/>
</dbReference>
<sequence>MASYHDPAFVVLARNLVNHPDPRFRDSSAMPEGVYCHRSAPTAMVFQLMSWLTVFFAFLSSRCKYAPGLGNLLVSSEILSQKLLKLGLQMIQAEHYRNGAASGVIKPDLRTKYQSQLV</sequence>
<dbReference type="AlphaFoldDB" id="A0A5C6T4G5"/>
<proteinExistence type="predicted"/>
<gene>
    <name evidence="2" type="ORF">FocTR4_00009889</name>
</gene>
<name>A0A5C6T4G5_FUSOC</name>
<organism evidence="2 3">
    <name type="scientific">Fusarium oxysporum f. sp. cubense</name>
    <dbReference type="NCBI Taxonomy" id="61366"/>
    <lineage>
        <taxon>Eukaryota</taxon>
        <taxon>Fungi</taxon>
        <taxon>Dikarya</taxon>
        <taxon>Ascomycota</taxon>
        <taxon>Pezizomycotina</taxon>
        <taxon>Sordariomycetes</taxon>
        <taxon>Hypocreomycetidae</taxon>
        <taxon>Hypocreales</taxon>
        <taxon>Nectriaceae</taxon>
        <taxon>Fusarium</taxon>
        <taxon>Fusarium oxysporum species complex</taxon>
    </lineage>
</organism>
<evidence type="ECO:0000313" key="3">
    <source>
        <dbReference type="Proteomes" id="UP000321331"/>
    </source>
</evidence>
<reference evidence="2 3" key="1">
    <citation type="submission" date="2019-07" db="EMBL/GenBank/DDBJ databases">
        <title>The First High-Quality Draft Genome Sequence of the Causal Agent of the Current Panama Disease Epidemic.</title>
        <authorList>
            <person name="Warmington R.J."/>
            <person name="Kay W."/>
            <person name="Jeffries A."/>
            <person name="Bebber D."/>
            <person name="Moore K."/>
            <person name="Studholme D.J."/>
        </authorList>
    </citation>
    <scope>NUCLEOTIDE SEQUENCE [LARGE SCALE GENOMIC DNA]</scope>
    <source>
        <strain evidence="2 3">TR4</strain>
    </source>
</reference>
<comment type="caution">
    <text evidence="2">The sequence shown here is derived from an EMBL/GenBank/DDBJ whole genome shotgun (WGS) entry which is preliminary data.</text>
</comment>
<keyword evidence="1" id="KW-1133">Transmembrane helix</keyword>
<keyword evidence="1" id="KW-0472">Membrane</keyword>